<dbReference type="InterPro" id="IPR013083">
    <property type="entry name" value="Znf_RING/FYVE/PHD"/>
</dbReference>
<dbReference type="EMBL" id="JASNWA010000008">
    <property type="protein sequence ID" value="KAK3170956.1"/>
    <property type="molecule type" value="Genomic_DNA"/>
</dbReference>
<accession>A0AAD9Z3X6</accession>
<comment type="caution">
    <text evidence="1">The sequence shown here is derived from an EMBL/GenBank/DDBJ whole genome shotgun (WGS) entry which is preliminary data.</text>
</comment>
<proteinExistence type="predicted"/>
<evidence type="ECO:0008006" key="3">
    <source>
        <dbReference type="Google" id="ProtNLM"/>
    </source>
</evidence>
<evidence type="ECO:0000313" key="2">
    <source>
        <dbReference type="Proteomes" id="UP001276659"/>
    </source>
</evidence>
<protein>
    <recommendedName>
        <fullName evidence="3">RING-type domain-containing protein</fullName>
    </recommendedName>
</protein>
<dbReference type="Proteomes" id="UP001276659">
    <property type="component" value="Unassembled WGS sequence"/>
</dbReference>
<dbReference type="Gene3D" id="3.30.40.10">
    <property type="entry name" value="Zinc/RING finger domain, C3HC4 (zinc finger)"/>
    <property type="match status" value="1"/>
</dbReference>
<dbReference type="AlphaFoldDB" id="A0AAD9Z3X6"/>
<name>A0AAD9Z3X6_9LECA</name>
<evidence type="ECO:0000313" key="1">
    <source>
        <dbReference type="EMBL" id="KAK3170956.1"/>
    </source>
</evidence>
<gene>
    <name evidence="1" type="ORF">OEA41_003040</name>
</gene>
<organism evidence="1 2">
    <name type="scientific">Lepraria neglecta</name>
    <dbReference type="NCBI Taxonomy" id="209136"/>
    <lineage>
        <taxon>Eukaryota</taxon>
        <taxon>Fungi</taxon>
        <taxon>Dikarya</taxon>
        <taxon>Ascomycota</taxon>
        <taxon>Pezizomycotina</taxon>
        <taxon>Lecanoromycetes</taxon>
        <taxon>OSLEUM clade</taxon>
        <taxon>Lecanoromycetidae</taxon>
        <taxon>Lecanorales</taxon>
        <taxon>Lecanorineae</taxon>
        <taxon>Stereocaulaceae</taxon>
        <taxon>Lepraria</taxon>
    </lineage>
</organism>
<keyword evidence="2" id="KW-1185">Reference proteome</keyword>
<sequence>MISQDQYGSATDTNEEIEHAVFLECAHLVGHECLKIWLLERGKNTCPYCRRELFPPIPTESDEESDDEGEQVDYEAILDSLGFGEEQLATAHLRYCEIEATIDALNVSEAEHIEAVRTHDSRERQLYELLLPEGPKLPPLGSVQGSVQDDISCWMALGEELRKRGAFDLVVLRGVRPVSGEVDWFLWEMLRHYGYVWRPRMLVQGVEVASGWELGNGALMATIDSRAYRGQLANA</sequence>
<reference evidence="1" key="1">
    <citation type="submission" date="2022-11" db="EMBL/GenBank/DDBJ databases">
        <title>Chromosomal genome sequence assembly and mating type (MAT) locus characterization of the leprose asexual lichenized fungus Lepraria neglecta (Nyl.) Erichsen.</title>
        <authorList>
            <person name="Allen J.L."/>
            <person name="Pfeffer B."/>
        </authorList>
    </citation>
    <scope>NUCLEOTIDE SEQUENCE</scope>
    <source>
        <strain evidence="1">Allen 5258</strain>
    </source>
</reference>
<dbReference type="SUPFAM" id="SSF57850">
    <property type="entry name" value="RING/U-box"/>
    <property type="match status" value="1"/>
</dbReference>